<organism evidence="4 5">
    <name type="scientific">Arthrobacter alpinus</name>
    <dbReference type="NCBI Taxonomy" id="656366"/>
    <lineage>
        <taxon>Bacteria</taxon>
        <taxon>Bacillati</taxon>
        <taxon>Actinomycetota</taxon>
        <taxon>Actinomycetes</taxon>
        <taxon>Micrococcales</taxon>
        <taxon>Micrococcaceae</taxon>
        <taxon>Arthrobacter</taxon>
    </lineage>
</organism>
<dbReference type="CDD" id="cd00085">
    <property type="entry name" value="HNHc"/>
    <property type="match status" value="1"/>
</dbReference>
<evidence type="ECO:0000259" key="3">
    <source>
        <dbReference type="SMART" id="SM00507"/>
    </source>
</evidence>
<dbReference type="Pfam" id="PF02720">
    <property type="entry name" value="DUF222"/>
    <property type="match status" value="2"/>
</dbReference>
<reference evidence="4 5" key="2">
    <citation type="journal article" date="2016" name="J. Biotechnol.">
        <title>Complete genome sequence of Arthrobacter alpinus ERGS4:06, a yellow pigmented bacterium tolerant to cold and radiations isolated from Sikkim Himalaya.</title>
        <authorList>
            <person name="Kumar R."/>
            <person name="Singh D."/>
            <person name="Swarnkar M.K."/>
            <person name="Singh A.K."/>
            <person name="Kumar S."/>
        </authorList>
    </citation>
    <scope>NUCLEOTIDE SEQUENCE [LARGE SCALE GENOMIC DNA]</scope>
    <source>
        <strain evidence="4 5">ERGS4:06</strain>
    </source>
</reference>
<sequence>MSVQAAGETAQRVAAGRYSATGAHGAVELLVQSLRISAAEARRRIGLAQNLLPARDLITGELAPAAAQPVLGDAFFKGQLSVEQAAMISKFVAETSGLLKDDRIDAETCHDVEETLVETGREEGPDFLRHAGNRIMSLLDPDGQKPTPGDLLAKQGLFFRKPRRGLIHFDGHMTIEQYENLMVAIGTATNPNKHKDINDTNPSHISPTENPVAGTSSSNGSAGNGSGDTSGTDSGTGRHGNCEHSQKSSVDSSEDSLERSPDISSSGDTASSVVRADPGADADSGVGQEAQVQGDLFDQLNGIFGLFGQAAAPASNSPNSPNSPPTPDGPEEQEAPAIQEAPEAPEAPNTWGAPKPRGGPGISGQPWRRALEPWEVPPCPSNAPPDAVAPIYEGDTWFWFAQPATATQGWAVREESNAPFMATLEPETKQTDDTGASAGGLFSNSGLFSRTGLFGNSGPLIDQDPGGYAEGVAGGMGTGCAEGIGSGAGGAREARVVEGVRIPVPGSGEILDGLDSNDPDSTDPVTKDTRTYGQKLLDGLLDCVKLAARTDNLPLNGGLKTQLLITVSQADLDRHDGTGTAFTTYTGPVPLALFEQSLCDPEITRIGMGHGQEILSLGRTQRLFTPAQRKVLLARDLGCSFPNCTVPAPWTEAHHVVPWQEGGETNLENAALLCSHHHTTIHHSDWTVEMIDGTPSFTAPYFIDPSQTPRRNRYHRCLTKKL</sequence>
<dbReference type="SMART" id="SM00507">
    <property type="entry name" value="HNHc"/>
    <property type="match status" value="1"/>
</dbReference>
<feature type="compositionally biased region" description="Low complexity" evidence="2">
    <location>
        <begin position="335"/>
        <end position="348"/>
    </location>
</feature>
<evidence type="ECO:0000256" key="2">
    <source>
        <dbReference type="SAM" id="MobiDB-lite"/>
    </source>
</evidence>
<dbReference type="EMBL" id="CP013200">
    <property type="protein sequence ID" value="ALO66456.1"/>
    <property type="molecule type" value="Genomic_DNA"/>
</dbReference>
<evidence type="ECO:0000313" key="4">
    <source>
        <dbReference type="EMBL" id="ALO66456.1"/>
    </source>
</evidence>
<dbReference type="RefSeq" id="WP_062287300.1">
    <property type="nucleotide sequence ID" value="NZ_CP013200.1"/>
</dbReference>
<dbReference type="InterPro" id="IPR002711">
    <property type="entry name" value="HNH"/>
</dbReference>
<feature type="compositionally biased region" description="Low complexity" evidence="2">
    <location>
        <begin position="310"/>
        <end position="320"/>
    </location>
</feature>
<comment type="similarity">
    <text evidence="1">Belongs to the Rv1128c/1148c/1588c/1702c/1945/3466 family.</text>
</comment>
<accession>A0A0S2LYV5</accession>
<protein>
    <recommendedName>
        <fullName evidence="3">HNH nuclease domain-containing protein</fullName>
    </recommendedName>
</protein>
<dbReference type="Proteomes" id="UP000059574">
    <property type="component" value="Chromosome"/>
</dbReference>
<evidence type="ECO:0000313" key="5">
    <source>
        <dbReference type="Proteomes" id="UP000059574"/>
    </source>
</evidence>
<feature type="region of interest" description="Disordered" evidence="2">
    <location>
        <begin position="507"/>
        <end position="528"/>
    </location>
</feature>
<reference evidence="5" key="1">
    <citation type="submission" date="2015-11" db="EMBL/GenBank/DDBJ databases">
        <authorList>
            <person name="Kumar R."/>
            <person name="Singh D."/>
            <person name="Swarnkar M.K."/>
            <person name="Singh A.K."/>
            <person name="Kumar S."/>
        </authorList>
    </citation>
    <scope>NUCLEOTIDE SEQUENCE [LARGE SCALE GENOMIC DNA]</scope>
    <source>
        <strain evidence="5">ERGS4:06</strain>
    </source>
</reference>
<proteinExistence type="inferred from homology"/>
<dbReference type="OrthoDB" id="5177627at2"/>
<feature type="compositionally biased region" description="Polar residues" evidence="2">
    <location>
        <begin position="199"/>
        <end position="209"/>
    </location>
</feature>
<feature type="compositionally biased region" description="Polar residues" evidence="2">
    <location>
        <begin position="262"/>
        <end position="272"/>
    </location>
</feature>
<evidence type="ECO:0000256" key="1">
    <source>
        <dbReference type="ARBA" id="ARBA00023450"/>
    </source>
</evidence>
<dbReference type="InterPro" id="IPR003870">
    <property type="entry name" value="DUF222"/>
</dbReference>
<dbReference type="GO" id="GO:0004519">
    <property type="term" value="F:endonuclease activity"/>
    <property type="evidence" value="ECO:0007669"/>
    <property type="project" value="InterPro"/>
</dbReference>
<feature type="region of interest" description="Disordered" evidence="2">
    <location>
        <begin position="192"/>
        <end position="289"/>
    </location>
</feature>
<dbReference type="Pfam" id="PF01844">
    <property type="entry name" value="HNH"/>
    <property type="match status" value="1"/>
</dbReference>
<dbReference type="Gene3D" id="1.10.30.50">
    <property type="match status" value="1"/>
</dbReference>
<name>A0A0S2LYV5_9MICC</name>
<feature type="domain" description="HNH nuclease" evidence="3">
    <location>
        <begin position="627"/>
        <end position="679"/>
    </location>
</feature>
<feature type="region of interest" description="Disordered" evidence="2">
    <location>
        <begin position="310"/>
        <end position="367"/>
    </location>
</feature>
<dbReference type="AlphaFoldDB" id="A0A0S2LYV5"/>
<dbReference type="GO" id="GO:0003676">
    <property type="term" value="F:nucleic acid binding"/>
    <property type="evidence" value="ECO:0007669"/>
    <property type="project" value="InterPro"/>
</dbReference>
<dbReference type="GO" id="GO:0008270">
    <property type="term" value="F:zinc ion binding"/>
    <property type="evidence" value="ECO:0007669"/>
    <property type="project" value="InterPro"/>
</dbReference>
<dbReference type="InterPro" id="IPR003615">
    <property type="entry name" value="HNH_nuc"/>
</dbReference>
<gene>
    <name evidence="4" type="ORF">AS189_08050</name>
</gene>